<organism evidence="2">
    <name type="scientific">marine metagenome</name>
    <dbReference type="NCBI Taxonomy" id="408172"/>
    <lineage>
        <taxon>unclassified sequences</taxon>
        <taxon>metagenomes</taxon>
        <taxon>ecological metagenomes</taxon>
    </lineage>
</organism>
<gene>
    <name evidence="2" type="ORF">METZ01_LOCUS74514</name>
</gene>
<protein>
    <recommendedName>
        <fullName evidence="3">DNA polymerase III subunit chi</fullName>
    </recommendedName>
</protein>
<evidence type="ECO:0008006" key="3">
    <source>
        <dbReference type="Google" id="ProtNLM"/>
    </source>
</evidence>
<dbReference type="GO" id="GO:0003677">
    <property type="term" value="F:DNA binding"/>
    <property type="evidence" value="ECO:0007669"/>
    <property type="project" value="InterPro"/>
</dbReference>
<reference evidence="2" key="1">
    <citation type="submission" date="2018-05" db="EMBL/GenBank/DDBJ databases">
        <authorList>
            <person name="Lanie J.A."/>
            <person name="Ng W.-L."/>
            <person name="Kazmierczak K.M."/>
            <person name="Andrzejewski T.M."/>
            <person name="Davidsen T.M."/>
            <person name="Wayne K.J."/>
            <person name="Tettelin H."/>
            <person name="Glass J.I."/>
            <person name="Rusch D."/>
            <person name="Podicherti R."/>
            <person name="Tsui H.-C.T."/>
            <person name="Winkler M.E."/>
        </authorList>
    </citation>
    <scope>NUCLEOTIDE SEQUENCE</scope>
</reference>
<sequence length="151" mass="18099">MTEFAFYKTSNFRVDETFYVLVQKALEKNLNSVVIFETKEALKDISIMLWSKKPESFLPHSIERDNLSNDSPIYLTTREENPNKSQIIFSPEGALVKKSKNWKRCIYIFDHDDNSSFDRLKEYYFLLENSKEKIELYEQKKGNWIKNNFMR</sequence>
<dbReference type="Pfam" id="PF04364">
    <property type="entry name" value="DNA_pol3_chi"/>
    <property type="match status" value="1"/>
</dbReference>
<dbReference type="InterPro" id="IPR007459">
    <property type="entry name" value="DNA_pol3_chi"/>
</dbReference>
<dbReference type="SUPFAM" id="SSF102400">
    <property type="entry name" value="DNA polymerase III chi subunit"/>
    <property type="match status" value="1"/>
</dbReference>
<keyword evidence="1" id="KW-0175">Coiled coil</keyword>
<dbReference type="GO" id="GO:0003887">
    <property type="term" value="F:DNA-directed DNA polymerase activity"/>
    <property type="evidence" value="ECO:0007669"/>
    <property type="project" value="InterPro"/>
</dbReference>
<dbReference type="EMBL" id="UINC01005491">
    <property type="protein sequence ID" value="SVA21660.1"/>
    <property type="molecule type" value="Genomic_DNA"/>
</dbReference>
<dbReference type="Gene3D" id="3.40.50.10110">
    <property type="entry name" value="DNA polymerase III subunit chi"/>
    <property type="match status" value="1"/>
</dbReference>
<dbReference type="AlphaFoldDB" id="A0A381U094"/>
<feature type="coiled-coil region" evidence="1">
    <location>
        <begin position="120"/>
        <end position="147"/>
    </location>
</feature>
<proteinExistence type="predicted"/>
<dbReference type="InterPro" id="IPR036768">
    <property type="entry name" value="PolIII_chi_sf"/>
</dbReference>
<dbReference type="GO" id="GO:0006260">
    <property type="term" value="P:DNA replication"/>
    <property type="evidence" value="ECO:0007669"/>
    <property type="project" value="InterPro"/>
</dbReference>
<accession>A0A381U094</accession>
<evidence type="ECO:0000313" key="2">
    <source>
        <dbReference type="EMBL" id="SVA21660.1"/>
    </source>
</evidence>
<name>A0A381U094_9ZZZZ</name>
<evidence type="ECO:0000256" key="1">
    <source>
        <dbReference type="SAM" id="Coils"/>
    </source>
</evidence>